<organism evidence="9 10">
    <name type="scientific">Streptosporangium fragile</name>
    <dbReference type="NCBI Taxonomy" id="46186"/>
    <lineage>
        <taxon>Bacteria</taxon>
        <taxon>Bacillati</taxon>
        <taxon>Actinomycetota</taxon>
        <taxon>Actinomycetes</taxon>
        <taxon>Streptosporangiales</taxon>
        <taxon>Streptosporangiaceae</taxon>
        <taxon>Streptosporangium</taxon>
    </lineage>
</organism>
<protein>
    <recommendedName>
        <fullName evidence="8">GtrA/DPMS transmembrane domain-containing protein</fullName>
    </recommendedName>
</protein>
<name>A0ABN3W0G9_9ACTN</name>
<dbReference type="InterPro" id="IPR051401">
    <property type="entry name" value="GtrA_CellWall_Glycosyl"/>
</dbReference>
<proteinExistence type="inferred from homology"/>
<feature type="compositionally biased region" description="Basic residues" evidence="6">
    <location>
        <begin position="216"/>
        <end position="232"/>
    </location>
</feature>
<reference evidence="9 10" key="1">
    <citation type="journal article" date="2019" name="Int. J. Syst. Evol. Microbiol.">
        <title>The Global Catalogue of Microorganisms (GCM) 10K type strain sequencing project: providing services to taxonomists for standard genome sequencing and annotation.</title>
        <authorList>
            <consortium name="The Broad Institute Genomics Platform"/>
            <consortium name="The Broad Institute Genome Sequencing Center for Infectious Disease"/>
            <person name="Wu L."/>
            <person name="Ma J."/>
        </authorList>
    </citation>
    <scope>NUCLEOTIDE SEQUENCE [LARGE SCALE GENOMIC DNA]</scope>
    <source>
        <strain evidence="9 10">JCM 6242</strain>
    </source>
</reference>
<dbReference type="EMBL" id="BAAAVI010000029">
    <property type="protein sequence ID" value="GAA2879647.1"/>
    <property type="molecule type" value="Genomic_DNA"/>
</dbReference>
<dbReference type="PANTHER" id="PTHR38459:SF1">
    <property type="entry name" value="PROPHAGE BACTOPRENOL-LINKED GLUCOSE TRANSLOCASE HOMOLOG"/>
    <property type="match status" value="1"/>
</dbReference>
<comment type="subcellular location">
    <subcellularLocation>
        <location evidence="1">Membrane</location>
        <topology evidence="1">Multi-pass membrane protein</topology>
    </subcellularLocation>
</comment>
<sequence>MDFGQRIFTRFERALRELARFGTVGAIAFAVNMAIANLLWLAWGTRGTLIANVIATVVAATFSYVANRHWTWRHRERKGPAREYVLFFSLNGIGLLIELLFIGFVKYTADVDDWWALNAAKLAGIALGTLFRFWSYRKWVFPSSGDSPAGFLDPGRSAVPSSRSPAELAPARRGRRGEVPGGRLRPGTIPMSRSPEPASSVIATAGPPAGRDPRRGPRRRHARRRRRPPRSA</sequence>
<dbReference type="InterPro" id="IPR007267">
    <property type="entry name" value="GtrA_DPMS_TM"/>
</dbReference>
<evidence type="ECO:0000256" key="3">
    <source>
        <dbReference type="ARBA" id="ARBA00022692"/>
    </source>
</evidence>
<evidence type="ECO:0000256" key="1">
    <source>
        <dbReference type="ARBA" id="ARBA00004141"/>
    </source>
</evidence>
<keyword evidence="10" id="KW-1185">Reference proteome</keyword>
<evidence type="ECO:0000259" key="8">
    <source>
        <dbReference type="Pfam" id="PF04138"/>
    </source>
</evidence>
<feature type="transmembrane region" description="Helical" evidence="7">
    <location>
        <begin position="49"/>
        <end position="66"/>
    </location>
</feature>
<evidence type="ECO:0000256" key="5">
    <source>
        <dbReference type="ARBA" id="ARBA00023136"/>
    </source>
</evidence>
<dbReference type="Pfam" id="PF04138">
    <property type="entry name" value="GtrA_DPMS_TM"/>
    <property type="match status" value="1"/>
</dbReference>
<accession>A0ABN3W0G9</accession>
<evidence type="ECO:0000256" key="2">
    <source>
        <dbReference type="ARBA" id="ARBA00009399"/>
    </source>
</evidence>
<evidence type="ECO:0000256" key="4">
    <source>
        <dbReference type="ARBA" id="ARBA00022989"/>
    </source>
</evidence>
<feature type="transmembrane region" description="Helical" evidence="7">
    <location>
        <begin position="21"/>
        <end position="43"/>
    </location>
</feature>
<feature type="transmembrane region" description="Helical" evidence="7">
    <location>
        <begin position="86"/>
        <end position="109"/>
    </location>
</feature>
<feature type="region of interest" description="Disordered" evidence="6">
    <location>
        <begin position="152"/>
        <end position="232"/>
    </location>
</feature>
<evidence type="ECO:0000313" key="9">
    <source>
        <dbReference type="EMBL" id="GAA2879647.1"/>
    </source>
</evidence>
<comment type="caution">
    <text evidence="9">The sequence shown here is derived from an EMBL/GenBank/DDBJ whole genome shotgun (WGS) entry which is preliminary data.</text>
</comment>
<gene>
    <name evidence="9" type="ORF">GCM10010517_42040</name>
</gene>
<comment type="similarity">
    <text evidence="2">Belongs to the GtrA family.</text>
</comment>
<keyword evidence="3 7" id="KW-0812">Transmembrane</keyword>
<dbReference type="PANTHER" id="PTHR38459">
    <property type="entry name" value="PROPHAGE BACTOPRENOL-LINKED GLUCOSE TRANSLOCASE HOMOLOG"/>
    <property type="match status" value="1"/>
</dbReference>
<feature type="transmembrane region" description="Helical" evidence="7">
    <location>
        <begin position="115"/>
        <end position="134"/>
    </location>
</feature>
<evidence type="ECO:0000256" key="7">
    <source>
        <dbReference type="SAM" id="Phobius"/>
    </source>
</evidence>
<feature type="domain" description="GtrA/DPMS transmembrane" evidence="8">
    <location>
        <begin position="20"/>
        <end position="141"/>
    </location>
</feature>
<keyword evidence="5 7" id="KW-0472">Membrane</keyword>
<keyword evidence="4 7" id="KW-1133">Transmembrane helix</keyword>
<evidence type="ECO:0000313" key="10">
    <source>
        <dbReference type="Proteomes" id="UP001500831"/>
    </source>
</evidence>
<dbReference type="Proteomes" id="UP001500831">
    <property type="component" value="Unassembled WGS sequence"/>
</dbReference>
<evidence type="ECO:0000256" key="6">
    <source>
        <dbReference type="SAM" id="MobiDB-lite"/>
    </source>
</evidence>